<feature type="domain" description="4Fe4S-binding SPASM" evidence="1">
    <location>
        <begin position="22"/>
        <end position="61"/>
    </location>
</feature>
<dbReference type="AlphaFoldDB" id="X1C4Q9"/>
<dbReference type="EMBL" id="BART01015005">
    <property type="protein sequence ID" value="GAG79356.1"/>
    <property type="molecule type" value="Genomic_DNA"/>
</dbReference>
<name>X1C4Q9_9ZZZZ</name>
<protein>
    <recommendedName>
        <fullName evidence="1">4Fe4S-binding SPASM domain-containing protein</fullName>
    </recommendedName>
</protein>
<reference evidence="2" key="1">
    <citation type="journal article" date="2014" name="Front. Microbiol.">
        <title>High frequency of phylogenetically diverse reductive dehalogenase-homologous genes in deep subseafloor sedimentary metagenomes.</title>
        <authorList>
            <person name="Kawai M."/>
            <person name="Futagami T."/>
            <person name="Toyoda A."/>
            <person name="Takaki Y."/>
            <person name="Nishi S."/>
            <person name="Hori S."/>
            <person name="Arai W."/>
            <person name="Tsubouchi T."/>
            <person name="Morono Y."/>
            <person name="Uchiyama I."/>
            <person name="Ito T."/>
            <person name="Fujiyama A."/>
            <person name="Inagaki F."/>
            <person name="Takami H."/>
        </authorList>
    </citation>
    <scope>NUCLEOTIDE SEQUENCE</scope>
    <source>
        <strain evidence="2">Expedition CK06-06</strain>
    </source>
</reference>
<organism evidence="2">
    <name type="scientific">marine sediment metagenome</name>
    <dbReference type="NCBI Taxonomy" id="412755"/>
    <lineage>
        <taxon>unclassified sequences</taxon>
        <taxon>metagenomes</taxon>
        <taxon>ecological metagenomes</taxon>
    </lineage>
</organism>
<dbReference type="InterPro" id="IPR058240">
    <property type="entry name" value="rSAM_sf"/>
</dbReference>
<dbReference type="InterPro" id="IPR023885">
    <property type="entry name" value="4Fe4S-binding_SPASM_dom"/>
</dbReference>
<dbReference type="SUPFAM" id="SSF102114">
    <property type="entry name" value="Radical SAM enzymes"/>
    <property type="match status" value="1"/>
</dbReference>
<proteinExistence type="predicted"/>
<gene>
    <name evidence="2" type="ORF">S01H4_29391</name>
</gene>
<dbReference type="Pfam" id="PF13186">
    <property type="entry name" value="SPASM"/>
    <property type="match status" value="1"/>
</dbReference>
<comment type="caution">
    <text evidence="2">The sequence shown here is derived from an EMBL/GenBank/DDBJ whole genome shotgun (WGS) entry which is preliminary data.</text>
</comment>
<sequence length="61" mass="6598">AHCFGHFSRFIPNLGLTPWVGCQAGLSVLGIQSNGNIKGCLTLPDEFIQGNVRTQSLKEIL</sequence>
<feature type="non-terminal residue" evidence="2">
    <location>
        <position position="61"/>
    </location>
</feature>
<evidence type="ECO:0000313" key="2">
    <source>
        <dbReference type="EMBL" id="GAG79356.1"/>
    </source>
</evidence>
<feature type="non-terminal residue" evidence="2">
    <location>
        <position position="1"/>
    </location>
</feature>
<accession>X1C4Q9</accession>
<evidence type="ECO:0000259" key="1">
    <source>
        <dbReference type="Pfam" id="PF13186"/>
    </source>
</evidence>